<accession>M1AB22</accession>
<evidence type="ECO:0000313" key="2">
    <source>
        <dbReference type="Proteomes" id="UP000011115"/>
    </source>
</evidence>
<organism evidence="1 2">
    <name type="scientific">Solanum tuberosum</name>
    <name type="common">Potato</name>
    <dbReference type="NCBI Taxonomy" id="4113"/>
    <lineage>
        <taxon>Eukaryota</taxon>
        <taxon>Viridiplantae</taxon>
        <taxon>Streptophyta</taxon>
        <taxon>Embryophyta</taxon>
        <taxon>Tracheophyta</taxon>
        <taxon>Spermatophyta</taxon>
        <taxon>Magnoliopsida</taxon>
        <taxon>eudicotyledons</taxon>
        <taxon>Gunneridae</taxon>
        <taxon>Pentapetalae</taxon>
        <taxon>asterids</taxon>
        <taxon>lamiids</taxon>
        <taxon>Solanales</taxon>
        <taxon>Solanaceae</taxon>
        <taxon>Solanoideae</taxon>
        <taxon>Solaneae</taxon>
        <taxon>Solanum</taxon>
    </lineage>
</organism>
<dbReference type="Gramene" id="PGSC0003DMT400018721">
    <property type="protein sequence ID" value="PGSC0003DMT400018721"/>
    <property type="gene ID" value="PGSC0003DMG400007254"/>
</dbReference>
<evidence type="ECO:0000313" key="1">
    <source>
        <dbReference type="EnsemblPlants" id="PGSC0003DMT400018721"/>
    </source>
</evidence>
<reference evidence="1" key="2">
    <citation type="submission" date="2015-06" db="UniProtKB">
        <authorList>
            <consortium name="EnsemblPlants"/>
        </authorList>
    </citation>
    <scope>IDENTIFICATION</scope>
    <source>
        <strain evidence="1">DM1-3 516 R44</strain>
    </source>
</reference>
<keyword evidence="2" id="KW-1185">Reference proteome</keyword>
<reference evidence="2" key="1">
    <citation type="journal article" date="2011" name="Nature">
        <title>Genome sequence and analysis of the tuber crop potato.</title>
        <authorList>
            <consortium name="The Potato Genome Sequencing Consortium"/>
        </authorList>
    </citation>
    <scope>NUCLEOTIDE SEQUENCE [LARGE SCALE GENOMIC DNA]</scope>
    <source>
        <strain evidence="2">cv. DM1-3 516 R44</strain>
    </source>
</reference>
<dbReference type="PaxDb" id="4113-PGSC0003DMT400018721"/>
<dbReference type="EnsemblPlants" id="PGSC0003DMT400018721">
    <property type="protein sequence ID" value="PGSC0003DMT400018721"/>
    <property type="gene ID" value="PGSC0003DMG400007254"/>
</dbReference>
<dbReference type="HOGENOM" id="CLU_2744975_0_0_1"/>
<proteinExistence type="predicted"/>
<dbReference type="InParanoid" id="M1AB22"/>
<protein>
    <submittedName>
        <fullName evidence="1">Uncharacterized protein</fullName>
    </submittedName>
</protein>
<sequence length="71" mass="8335">MGICMCKHTYKKEGERVCETENHNYYLQERESVRQRTTTITGFIWFIFMKDLTSERQLTLLLFPGSGPAAK</sequence>
<name>M1AB22_SOLTU</name>
<dbReference type="Proteomes" id="UP000011115">
    <property type="component" value="Unassembled WGS sequence"/>
</dbReference>
<dbReference type="AlphaFoldDB" id="M1AB22"/>